<dbReference type="GO" id="GO:0051787">
    <property type="term" value="F:misfolded protein binding"/>
    <property type="evidence" value="ECO:0007669"/>
    <property type="project" value="TreeGrafter"/>
</dbReference>
<protein>
    <recommendedName>
        <fullName evidence="2">Ubiquitin-like domain-containing protein</fullName>
    </recommendedName>
</protein>
<feature type="domain" description="Ubiquitin-like" evidence="2">
    <location>
        <begin position="25"/>
        <end position="100"/>
    </location>
</feature>
<dbReference type="GO" id="GO:0071818">
    <property type="term" value="C:BAT3 complex"/>
    <property type="evidence" value="ECO:0007669"/>
    <property type="project" value="TreeGrafter"/>
</dbReference>
<feature type="region of interest" description="Disordered" evidence="1">
    <location>
        <begin position="246"/>
        <end position="267"/>
    </location>
</feature>
<name>S8D876_9LAMI</name>
<accession>S8D876</accession>
<dbReference type="GO" id="GO:0031593">
    <property type="term" value="F:polyubiquitin modification-dependent protein binding"/>
    <property type="evidence" value="ECO:0007669"/>
    <property type="project" value="TreeGrafter"/>
</dbReference>
<dbReference type="PROSITE" id="PS50053">
    <property type="entry name" value="UBIQUITIN_2"/>
    <property type="match status" value="1"/>
</dbReference>
<dbReference type="OrthoDB" id="267397at2759"/>
<dbReference type="PRINTS" id="PR00348">
    <property type="entry name" value="UBIQUITIN"/>
</dbReference>
<dbReference type="SMART" id="SM00213">
    <property type="entry name" value="UBQ"/>
    <property type="match status" value="1"/>
</dbReference>
<dbReference type="AlphaFoldDB" id="S8D876"/>
<dbReference type="GO" id="GO:0036503">
    <property type="term" value="P:ERAD pathway"/>
    <property type="evidence" value="ECO:0007669"/>
    <property type="project" value="TreeGrafter"/>
</dbReference>
<evidence type="ECO:0000313" key="4">
    <source>
        <dbReference type="Proteomes" id="UP000015453"/>
    </source>
</evidence>
<feature type="compositionally biased region" description="Basic and acidic residues" evidence="1">
    <location>
        <begin position="615"/>
        <end position="626"/>
    </location>
</feature>
<dbReference type="Gene3D" id="3.10.20.90">
    <property type="entry name" value="Phosphatidylinositol 3-kinase Catalytic Subunit, Chain A, domain 1"/>
    <property type="match status" value="1"/>
</dbReference>
<comment type="caution">
    <text evidence="3">The sequence shown here is derived from an EMBL/GenBank/DDBJ whole genome shotgun (WGS) entry which is preliminary data.</text>
</comment>
<evidence type="ECO:0000256" key="1">
    <source>
        <dbReference type="SAM" id="MobiDB-lite"/>
    </source>
</evidence>
<dbReference type="Proteomes" id="UP000015453">
    <property type="component" value="Unassembled WGS sequence"/>
</dbReference>
<feature type="compositionally biased region" description="Low complexity" evidence="1">
    <location>
        <begin position="541"/>
        <end position="552"/>
    </location>
</feature>
<evidence type="ECO:0000313" key="3">
    <source>
        <dbReference type="EMBL" id="EPS73676.1"/>
    </source>
</evidence>
<dbReference type="PANTHER" id="PTHR15204">
    <property type="entry name" value="LARGE PROLINE-RICH PROTEIN BAG6"/>
    <property type="match status" value="1"/>
</dbReference>
<feature type="region of interest" description="Disordered" evidence="1">
    <location>
        <begin position="460"/>
        <end position="579"/>
    </location>
</feature>
<reference evidence="3 4" key="1">
    <citation type="journal article" date="2013" name="BMC Genomics">
        <title>The miniature genome of a carnivorous plant Genlisea aurea contains a low number of genes and short non-coding sequences.</title>
        <authorList>
            <person name="Leushkin E.V."/>
            <person name="Sutormin R.A."/>
            <person name="Nabieva E.R."/>
            <person name="Penin A.A."/>
            <person name="Kondrashov A.S."/>
            <person name="Logacheva M.D."/>
        </authorList>
    </citation>
    <scope>NUCLEOTIDE SEQUENCE [LARGE SCALE GENOMIC DNA]</scope>
</reference>
<feature type="non-terminal residue" evidence="3">
    <location>
        <position position="732"/>
    </location>
</feature>
<dbReference type="CDD" id="cd17039">
    <property type="entry name" value="Ubl_ubiquitin_like"/>
    <property type="match status" value="1"/>
</dbReference>
<dbReference type="Pfam" id="PF00240">
    <property type="entry name" value="ubiquitin"/>
    <property type="match status" value="1"/>
</dbReference>
<dbReference type="EMBL" id="AUSU01000352">
    <property type="protein sequence ID" value="EPS73676.1"/>
    <property type="molecule type" value="Genomic_DNA"/>
</dbReference>
<feature type="compositionally biased region" description="Low complexity" evidence="1">
    <location>
        <begin position="477"/>
        <end position="498"/>
    </location>
</feature>
<proteinExistence type="predicted"/>
<dbReference type="PROSITE" id="PS00299">
    <property type="entry name" value="UBIQUITIN_1"/>
    <property type="match status" value="1"/>
</dbReference>
<dbReference type="SUPFAM" id="SSF54236">
    <property type="entry name" value="Ubiquitin-like"/>
    <property type="match status" value="1"/>
</dbReference>
<sequence>MADPKSSEVPSASGISLGSSDSSTLQLNIKTLDSRMYTFLVDKHTIVSAFKEKIASQSGVPVAQQRLIFRGKVLKDHHPLSEYNVENGDTLHLVERQPQPSSVAGEATPGNDGQRHDSNAGASRGRMGSIAHSIVLGTVNIGDPTEAGVPDLNRIIGAVLNTVGIGHQASFQVNGAGVPPVDASREENVNPPAPVQNSQPQATIRAVPIPLGAAIPIPSLHMPIPDSLNTIVEFISRMEEAFFRNGNQPSLSTTAGDRSGGLPSNSRGLPSVDALRIVLQRAQALLSNQAIPALSRTADRLSEEAGTNDPAARGQIQMESVQLGMAMQHLGALFLELGRTVLTLRLGQSSDESSVNAGPAVYISPSGPNPIMVQPFPLQTSSLFGSSAGISANDVSLNPVGVAAIPRNVNIHIHTGMRAASGACTLGFFIQYCHCNFLDEFVFISGASLSPAVPTVANRVSNGGHRGSVAHPNDSDNGSSGTNVSPSPGSVPSDSTVVLPTADVPTNPDVGNGFPDLQNDNEASLSTNDGSSSAASDQGVASLDGSSSAPLGLGPGGLQPKRRARQARSARGGGEGDASHVFGQQVLQSLASSLSSSGRNLNRVPVETPSGGVERLNHRATDRQNTDDQSDVTDTMSQLLQSPSLDGVLAGVSQQIGVGSPDMFRSMLQQFTRNPAIRNTMNNIAQQFDSQNLDGLFSGGIPGGGGGGGVGNIDLSRMMQQMMPIVSQALGG</sequence>
<dbReference type="InterPro" id="IPR000626">
    <property type="entry name" value="Ubiquitin-like_dom"/>
</dbReference>
<gene>
    <name evidence="3" type="ORF">M569_01081</name>
</gene>
<dbReference type="InterPro" id="IPR029071">
    <property type="entry name" value="Ubiquitin-like_domsf"/>
</dbReference>
<dbReference type="InterPro" id="IPR019956">
    <property type="entry name" value="Ubiquitin_dom"/>
</dbReference>
<feature type="region of interest" description="Disordered" evidence="1">
    <location>
        <begin position="593"/>
        <end position="635"/>
    </location>
</feature>
<evidence type="ECO:0000259" key="2">
    <source>
        <dbReference type="PROSITE" id="PS50053"/>
    </source>
</evidence>
<keyword evidence="4" id="KW-1185">Reference proteome</keyword>
<feature type="compositionally biased region" description="Low complexity" evidence="1">
    <location>
        <begin position="11"/>
        <end position="21"/>
    </location>
</feature>
<dbReference type="PANTHER" id="PTHR15204:SF5">
    <property type="entry name" value="LARGE PROLINE-RICH PROTEIN BAG6 ISOFORM X1"/>
    <property type="match status" value="1"/>
</dbReference>
<dbReference type="InterPro" id="IPR019954">
    <property type="entry name" value="Ubiquitin_CS"/>
</dbReference>
<feature type="region of interest" description="Disordered" evidence="1">
    <location>
        <begin position="1"/>
        <end position="21"/>
    </location>
</feature>
<organism evidence="3 4">
    <name type="scientific">Genlisea aurea</name>
    <dbReference type="NCBI Taxonomy" id="192259"/>
    <lineage>
        <taxon>Eukaryota</taxon>
        <taxon>Viridiplantae</taxon>
        <taxon>Streptophyta</taxon>
        <taxon>Embryophyta</taxon>
        <taxon>Tracheophyta</taxon>
        <taxon>Spermatophyta</taxon>
        <taxon>Magnoliopsida</taxon>
        <taxon>eudicotyledons</taxon>
        <taxon>Gunneridae</taxon>
        <taxon>Pentapetalae</taxon>
        <taxon>asterids</taxon>
        <taxon>lamiids</taxon>
        <taxon>Lamiales</taxon>
        <taxon>Lentibulariaceae</taxon>
        <taxon>Genlisea</taxon>
    </lineage>
</organism>
<feature type="compositionally biased region" description="Polar residues" evidence="1">
    <location>
        <begin position="518"/>
        <end position="536"/>
    </location>
</feature>
<dbReference type="FunFam" id="3.10.20.90:FF:000154">
    <property type="entry name" value="Large proline-rich protein BAG6"/>
    <property type="match status" value="1"/>
</dbReference>
<feature type="region of interest" description="Disordered" evidence="1">
    <location>
        <begin position="96"/>
        <end position="125"/>
    </location>
</feature>